<proteinExistence type="predicted"/>
<dbReference type="EMBL" id="FODY01000020">
    <property type="protein sequence ID" value="SEP34994.1"/>
    <property type="molecule type" value="Genomic_DNA"/>
</dbReference>
<sequence>MRFDTQTAGIGVIRMNRRRRIAIYFCGGCNPRINRDEIAGQLIRSLSRDYTVLFNTNKADYIVYLCGCTAGCSWKKRDDSIPGVCVAGEMVNGWFVSKPEIVADIIRKIKDFFGGTAES</sequence>
<protein>
    <submittedName>
        <fullName evidence="1">Uncharacterized protein</fullName>
    </submittedName>
</protein>
<evidence type="ECO:0000313" key="2">
    <source>
        <dbReference type="Proteomes" id="UP000198847"/>
    </source>
</evidence>
<evidence type="ECO:0000313" key="1">
    <source>
        <dbReference type="EMBL" id="SEP34994.1"/>
    </source>
</evidence>
<keyword evidence="2" id="KW-1185">Reference proteome</keyword>
<accession>A0A1H8X513</accession>
<reference evidence="1 2" key="1">
    <citation type="submission" date="2016-10" db="EMBL/GenBank/DDBJ databases">
        <authorList>
            <person name="de Groot N.N."/>
        </authorList>
    </citation>
    <scope>NUCLEOTIDE SEQUENCE [LARGE SCALE GENOMIC DNA]</scope>
    <source>
        <strain evidence="1 2">DSM 13305</strain>
    </source>
</reference>
<organism evidence="1 2">
    <name type="scientific">Propionispora vibrioides</name>
    <dbReference type="NCBI Taxonomy" id="112903"/>
    <lineage>
        <taxon>Bacteria</taxon>
        <taxon>Bacillati</taxon>
        <taxon>Bacillota</taxon>
        <taxon>Negativicutes</taxon>
        <taxon>Selenomonadales</taxon>
        <taxon>Sporomusaceae</taxon>
        <taxon>Propionispora</taxon>
    </lineage>
</organism>
<dbReference type="Proteomes" id="UP000198847">
    <property type="component" value="Unassembled WGS sequence"/>
</dbReference>
<name>A0A1H8X513_9FIRM</name>
<dbReference type="AlphaFoldDB" id="A0A1H8X513"/>
<dbReference type="STRING" id="112903.SAMN04490178_12037"/>
<gene>
    <name evidence="1" type="ORF">SAMN04490178_12037</name>
</gene>